<evidence type="ECO:0000259" key="8">
    <source>
        <dbReference type="Pfam" id="PF04239"/>
    </source>
</evidence>
<keyword evidence="6 7" id="KW-0472">Membrane</keyword>
<keyword evidence="11" id="KW-1185">Reference proteome</keyword>
<feature type="domain" description="YetF C-terminal" evidence="8">
    <location>
        <begin position="81"/>
        <end position="202"/>
    </location>
</feature>
<feature type="domain" description="YetF-like N-terminal transmembrane" evidence="9">
    <location>
        <begin position="5"/>
        <end position="78"/>
    </location>
</feature>
<accession>A0A511X1G3</accession>
<protein>
    <submittedName>
        <fullName evidence="10">UPF0702 transmembrane protein YetF</fullName>
    </submittedName>
</protein>
<proteinExistence type="inferred from homology"/>
<name>A0A511X1G3_9BACI</name>
<keyword evidence="5 7" id="KW-1133">Transmembrane helix</keyword>
<dbReference type="Pfam" id="PF04239">
    <property type="entry name" value="DUF421"/>
    <property type="match status" value="1"/>
</dbReference>
<dbReference type="EMBL" id="BJYE01000013">
    <property type="protein sequence ID" value="GEN56786.1"/>
    <property type="molecule type" value="Genomic_DNA"/>
</dbReference>
<dbReference type="Pfam" id="PF20730">
    <property type="entry name" value="YetF_N"/>
    <property type="match status" value="1"/>
</dbReference>
<dbReference type="PANTHER" id="PTHR34582:SF5">
    <property type="entry name" value="UPF0702 TRANSMEMBRANE PROTEIN YETF"/>
    <property type="match status" value="1"/>
</dbReference>
<comment type="similarity">
    <text evidence="2">Belongs to the UPF0702 family.</text>
</comment>
<dbReference type="PANTHER" id="PTHR34582">
    <property type="entry name" value="UPF0702 TRANSMEMBRANE PROTEIN YCAP"/>
    <property type="match status" value="1"/>
</dbReference>
<evidence type="ECO:0000313" key="11">
    <source>
        <dbReference type="Proteomes" id="UP000321400"/>
    </source>
</evidence>
<dbReference type="OrthoDB" id="1076133at2"/>
<dbReference type="InterPro" id="IPR023090">
    <property type="entry name" value="UPF0702_alpha/beta_dom_sf"/>
</dbReference>
<comment type="subcellular location">
    <subcellularLocation>
        <location evidence="1">Cell membrane</location>
        <topology evidence="1">Multi-pass membrane protein</topology>
    </subcellularLocation>
</comment>
<dbReference type="RefSeq" id="WP_089801611.1">
    <property type="nucleotide sequence ID" value="NZ_BJYE01000013.1"/>
</dbReference>
<organism evidence="10 11">
    <name type="scientific">Halolactibacillus alkaliphilus</name>
    <dbReference type="NCBI Taxonomy" id="442899"/>
    <lineage>
        <taxon>Bacteria</taxon>
        <taxon>Bacillati</taxon>
        <taxon>Bacillota</taxon>
        <taxon>Bacilli</taxon>
        <taxon>Bacillales</taxon>
        <taxon>Bacillaceae</taxon>
        <taxon>Halolactibacillus</taxon>
    </lineage>
</organism>
<evidence type="ECO:0000256" key="4">
    <source>
        <dbReference type="ARBA" id="ARBA00022692"/>
    </source>
</evidence>
<dbReference type="STRING" id="442899.SAMN05720591_11354"/>
<feature type="transmembrane region" description="Helical" evidence="7">
    <location>
        <begin position="7"/>
        <end position="26"/>
    </location>
</feature>
<dbReference type="InterPro" id="IPR048454">
    <property type="entry name" value="YetF_N"/>
</dbReference>
<evidence type="ECO:0000256" key="7">
    <source>
        <dbReference type="SAM" id="Phobius"/>
    </source>
</evidence>
<evidence type="ECO:0000313" key="10">
    <source>
        <dbReference type="EMBL" id="GEN56786.1"/>
    </source>
</evidence>
<gene>
    <name evidence="10" type="primary">yetF</name>
    <name evidence="10" type="ORF">HAL01_12500</name>
</gene>
<dbReference type="AlphaFoldDB" id="A0A511X1G3"/>
<dbReference type="GO" id="GO:0005886">
    <property type="term" value="C:plasma membrane"/>
    <property type="evidence" value="ECO:0007669"/>
    <property type="project" value="UniProtKB-SubCell"/>
</dbReference>
<dbReference type="Proteomes" id="UP000321400">
    <property type="component" value="Unassembled WGS sequence"/>
</dbReference>
<feature type="transmembrane region" description="Helical" evidence="7">
    <location>
        <begin position="59"/>
        <end position="78"/>
    </location>
</feature>
<evidence type="ECO:0000256" key="5">
    <source>
        <dbReference type="ARBA" id="ARBA00022989"/>
    </source>
</evidence>
<evidence type="ECO:0000259" key="9">
    <source>
        <dbReference type="Pfam" id="PF20730"/>
    </source>
</evidence>
<dbReference type="Gene3D" id="3.30.240.20">
    <property type="entry name" value="bsu07140 like domains"/>
    <property type="match status" value="2"/>
</dbReference>
<evidence type="ECO:0000256" key="2">
    <source>
        <dbReference type="ARBA" id="ARBA00006448"/>
    </source>
</evidence>
<evidence type="ECO:0000256" key="3">
    <source>
        <dbReference type="ARBA" id="ARBA00022475"/>
    </source>
</evidence>
<dbReference type="InterPro" id="IPR007353">
    <property type="entry name" value="DUF421"/>
</dbReference>
<keyword evidence="4 7" id="KW-0812">Transmembrane</keyword>
<evidence type="ECO:0000256" key="6">
    <source>
        <dbReference type="ARBA" id="ARBA00023136"/>
    </source>
</evidence>
<keyword evidence="3" id="KW-1003">Cell membrane</keyword>
<comment type="caution">
    <text evidence="10">The sequence shown here is derived from an EMBL/GenBank/DDBJ whole genome shotgun (WGS) entry which is preliminary data.</text>
</comment>
<sequence>MHSWIELFFKTVIGFILLMIVTKVLGKTQIRQLTAFDFISALILGEFVGNALYDKETNLLHVTFTLFIWGSLMMIIEITTQKFKETRHLLEGKPDIIIENGIIDREMMKRNHLDFNQLQHLLRMKDVFQIKDVNVAILETDGTISVLKKSDPLEALPVNLINDGEIITNNLTVIGKDDVWLKEQLKKQNASDISAIFSCEYTKNEPLAIQWR</sequence>
<evidence type="ECO:0000256" key="1">
    <source>
        <dbReference type="ARBA" id="ARBA00004651"/>
    </source>
</evidence>
<reference evidence="10 11" key="1">
    <citation type="submission" date="2019-07" db="EMBL/GenBank/DDBJ databases">
        <title>Whole genome shotgun sequence of Halolactibacillus alkaliphilus NBRC 103919.</title>
        <authorList>
            <person name="Hosoyama A."/>
            <person name="Uohara A."/>
            <person name="Ohji S."/>
            <person name="Ichikawa N."/>
        </authorList>
    </citation>
    <scope>NUCLEOTIDE SEQUENCE [LARGE SCALE GENOMIC DNA]</scope>
    <source>
        <strain evidence="10 11">NBRC 103919</strain>
    </source>
</reference>